<dbReference type="SUPFAM" id="SSF57756">
    <property type="entry name" value="Retrovirus zinc finger-like domains"/>
    <property type="match status" value="1"/>
</dbReference>
<dbReference type="Pfam" id="PF00076">
    <property type="entry name" value="RRM_1"/>
    <property type="match status" value="2"/>
</dbReference>
<dbReference type="InterPro" id="IPR000504">
    <property type="entry name" value="RRM_dom"/>
</dbReference>
<evidence type="ECO:0000313" key="7">
    <source>
        <dbReference type="Proteomes" id="UP000326939"/>
    </source>
</evidence>
<dbReference type="Gene3D" id="4.10.60.10">
    <property type="entry name" value="Zinc finger, CCHC-type"/>
    <property type="match status" value="1"/>
</dbReference>
<dbReference type="SUPFAM" id="SSF54928">
    <property type="entry name" value="RNA-binding domain, RBD"/>
    <property type="match status" value="2"/>
</dbReference>
<protein>
    <recommendedName>
        <fullName evidence="8">CCHC-type domain-containing protein</fullName>
    </recommendedName>
</protein>
<keyword evidence="1" id="KW-0862">Zinc</keyword>
<dbReference type="Proteomes" id="UP000326939">
    <property type="component" value="Chromosome 8"/>
</dbReference>
<evidence type="ECO:0000256" key="3">
    <source>
        <dbReference type="SAM" id="MobiDB-lite"/>
    </source>
</evidence>
<organism evidence="6 7">
    <name type="scientific">Salix brachista</name>
    <dbReference type="NCBI Taxonomy" id="2182728"/>
    <lineage>
        <taxon>Eukaryota</taxon>
        <taxon>Viridiplantae</taxon>
        <taxon>Streptophyta</taxon>
        <taxon>Embryophyta</taxon>
        <taxon>Tracheophyta</taxon>
        <taxon>Spermatophyta</taxon>
        <taxon>Magnoliopsida</taxon>
        <taxon>eudicotyledons</taxon>
        <taxon>Gunneridae</taxon>
        <taxon>Pentapetalae</taxon>
        <taxon>rosids</taxon>
        <taxon>fabids</taxon>
        <taxon>Malpighiales</taxon>
        <taxon>Salicaceae</taxon>
        <taxon>Saliceae</taxon>
        <taxon>Salix</taxon>
    </lineage>
</organism>
<reference evidence="7" key="1">
    <citation type="journal article" date="2019" name="Gigascience">
        <title>De novo genome assembly of the endangered Acer yangbiense, a plant species with extremely small populations endemic to Yunnan Province, China.</title>
        <authorList>
            <person name="Yang J."/>
            <person name="Wariss H.M."/>
            <person name="Tao L."/>
            <person name="Zhang R."/>
            <person name="Yun Q."/>
            <person name="Hollingsworth P."/>
            <person name="Dao Z."/>
            <person name="Luo G."/>
            <person name="Guo H."/>
            <person name="Ma Y."/>
            <person name="Sun W."/>
        </authorList>
    </citation>
    <scope>NUCLEOTIDE SEQUENCE [LARGE SCALE GENOMIC DNA]</scope>
    <source>
        <strain evidence="7">cv. br00</strain>
    </source>
</reference>
<accession>A0A5N5LMY7</accession>
<dbReference type="PROSITE" id="PS50102">
    <property type="entry name" value="RRM"/>
    <property type="match status" value="1"/>
</dbReference>
<feature type="compositionally biased region" description="Basic and acidic residues" evidence="3">
    <location>
        <begin position="334"/>
        <end position="377"/>
    </location>
</feature>
<keyword evidence="2" id="KW-0694">RNA-binding</keyword>
<dbReference type="SMART" id="SM00343">
    <property type="entry name" value="ZnF_C2HC"/>
    <property type="match status" value="1"/>
</dbReference>
<dbReference type="Pfam" id="PF00098">
    <property type="entry name" value="zf-CCHC"/>
    <property type="match status" value="1"/>
</dbReference>
<evidence type="ECO:0000259" key="4">
    <source>
        <dbReference type="PROSITE" id="PS50102"/>
    </source>
</evidence>
<dbReference type="PANTHER" id="PTHR48031:SF2">
    <property type="entry name" value="RNA-BINDING PROTEIN 4"/>
    <property type="match status" value="1"/>
</dbReference>
<dbReference type="PROSITE" id="PS50158">
    <property type="entry name" value="ZF_CCHC"/>
    <property type="match status" value="1"/>
</dbReference>
<dbReference type="GO" id="GO:0005634">
    <property type="term" value="C:nucleus"/>
    <property type="evidence" value="ECO:0007669"/>
    <property type="project" value="TreeGrafter"/>
</dbReference>
<dbReference type="EMBL" id="VDCV01000008">
    <property type="protein sequence ID" value="KAB5544097.1"/>
    <property type="molecule type" value="Genomic_DNA"/>
</dbReference>
<dbReference type="GO" id="GO:0008270">
    <property type="term" value="F:zinc ion binding"/>
    <property type="evidence" value="ECO:0007669"/>
    <property type="project" value="UniProtKB-KW"/>
</dbReference>
<dbReference type="Gene3D" id="3.30.70.330">
    <property type="match status" value="2"/>
</dbReference>
<name>A0A5N5LMY7_9ROSI</name>
<evidence type="ECO:0000256" key="2">
    <source>
        <dbReference type="PROSITE-ProRule" id="PRU00176"/>
    </source>
</evidence>
<proteinExistence type="predicted"/>
<sequence>MQKTSFLFDLERDMSGKEENRIFVGGLSWDITERQLENAFDRFGKIVECQGKEYIFEEDMAVGEVGNGHDCMVKRFIGFDSCRHPRFMDNVLRSLTEISIYTELNFIEDHIHSLSAAFSLLVKPEHYNGCGKIFQDGSLSPWFFLGCLLGGLYVIMLSFSENLDDYLVPYGCCSALAQALKVFSIEEIDNSLSFLVHKALSELIRAIHDGISDYVMLERDTGRPRGFGFITFADHRAMDDAIREMHGRDFGDRVISVNKAQPKMGGDDSDHGYRGGYSTGSRGGYGGGDRPAGQDECFKCGRSGHWARDCPSAGGRGSGGGLLSSRSRFGGAGDRGDRFGGDRDRYMDDRYDGGRYGDRDRFDSRDNKYGGRDRYASDRYPTNGDRFAGDRFSGSDRYAQNGKDRGYDRDDGPRGGNDRYGGSGGPSRNDRSYKSRPGPYDHRPSRGRRPSSFERY</sequence>
<feature type="compositionally biased region" description="Basic and acidic residues" evidence="3">
    <location>
        <begin position="402"/>
        <end position="417"/>
    </location>
</feature>
<dbReference type="AlphaFoldDB" id="A0A5N5LMY7"/>
<feature type="domain" description="RRM" evidence="4">
    <location>
        <begin position="178"/>
        <end position="262"/>
    </location>
</feature>
<dbReference type="InterPro" id="IPR035979">
    <property type="entry name" value="RBD_domain_sf"/>
</dbReference>
<keyword evidence="1" id="KW-0479">Metal-binding</keyword>
<dbReference type="SMART" id="SM00360">
    <property type="entry name" value="RRM"/>
    <property type="match status" value="2"/>
</dbReference>
<feature type="compositionally biased region" description="Basic and acidic residues" evidence="3">
    <location>
        <begin position="428"/>
        <end position="444"/>
    </location>
</feature>
<dbReference type="InterPro" id="IPR036875">
    <property type="entry name" value="Znf_CCHC_sf"/>
</dbReference>
<dbReference type="GO" id="GO:0003729">
    <property type="term" value="F:mRNA binding"/>
    <property type="evidence" value="ECO:0007669"/>
    <property type="project" value="TreeGrafter"/>
</dbReference>
<feature type="region of interest" description="Disordered" evidence="3">
    <location>
        <begin position="312"/>
        <end position="456"/>
    </location>
</feature>
<dbReference type="InterPro" id="IPR001878">
    <property type="entry name" value="Znf_CCHC"/>
</dbReference>
<dbReference type="PANTHER" id="PTHR48031">
    <property type="entry name" value="SRA STEM-LOOP-INTERACTING RNA-BINDING PROTEIN, MITOCHONDRIAL"/>
    <property type="match status" value="1"/>
</dbReference>
<dbReference type="InterPro" id="IPR012677">
    <property type="entry name" value="Nucleotide-bd_a/b_plait_sf"/>
</dbReference>
<keyword evidence="1" id="KW-0863">Zinc-finger</keyword>
<evidence type="ECO:0000259" key="5">
    <source>
        <dbReference type="PROSITE" id="PS50158"/>
    </source>
</evidence>
<comment type="caution">
    <text evidence="6">The sequence shown here is derived from an EMBL/GenBank/DDBJ whole genome shotgun (WGS) entry which is preliminary data.</text>
</comment>
<evidence type="ECO:0008006" key="8">
    <source>
        <dbReference type="Google" id="ProtNLM"/>
    </source>
</evidence>
<feature type="region of interest" description="Disordered" evidence="3">
    <location>
        <begin position="260"/>
        <end position="290"/>
    </location>
</feature>
<feature type="compositionally biased region" description="Gly residues" evidence="3">
    <location>
        <begin position="274"/>
        <end position="290"/>
    </location>
</feature>
<keyword evidence="7" id="KW-1185">Reference proteome</keyword>
<feature type="domain" description="CCHC-type" evidence="5">
    <location>
        <begin position="297"/>
        <end position="312"/>
    </location>
</feature>
<evidence type="ECO:0000256" key="1">
    <source>
        <dbReference type="PROSITE-ProRule" id="PRU00047"/>
    </source>
</evidence>
<gene>
    <name evidence="6" type="ORF">DKX38_012209</name>
</gene>
<evidence type="ECO:0000313" key="6">
    <source>
        <dbReference type="EMBL" id="KAB5544097.1"/>
    </source>
</evidence>